<name>A0A4Q2CZY0_9AGAR</name>
<evidence type="ECO:0000313" key="3">
    <source>
        <dbReference type="EMBL" id="RXW12407.1"/>
    </source>
</evidence>
<protein>
    <recommendedName>
        <fullName evidence="2">Nephrocystin 3-like N-terminal domain-containing protein</fullName>
    </recommendedName>
</protein>
<keyword evidence="4" id="KW-1185">Reference proteome</keyword>
<sequence length="545" mass="61343">MNRFAATLASQLVAAIPATTSLIQDAVSAEPGLVTGEAVIESGVLGETLSKGPFLIVVDGLDECEDKRGAEALIDHILAFFEGHPSIPLRIFIASRVEQHIRMRLKTNRVRLGNLDTQSPLKDIEKFLHASFQAVAKRDRLIQAYVETHGEWPAKSDTNKLIEHVGGSFALASTIFKFIIQPATKEDPLTPLERLPLVVNMNGLDDLYAQTLSRSQHFPHFRNIISTIALLHQPLPIVGIADLLGIQAFEVAGALLGLQAIIHVPGTDKVGKVTPYHSSLCDFLKTESRSGSFFVPPSFHLRLSYYSFASVFERSNGQPNQHGVPSVTGHLVSMAFSGACNFIDEIKRFEARRSLNMSRGRLPSHAFLCSTFFHSIVWDVLPIWDYYPYILTHCTEQLALAVECPDSRILLWLEKELFYGFGFNPMRTLQFTEEICETVQQHLQRVSTALQAKFPELLMHHYRPTGTNQKHRIRMIRFSGIDIFKALQWMVARSHFKWEEAKITTHHPLELSIFRDWTRHEIIFSFDGALDRDDSDSAPTSSDSD</sequence>
<evidence type="ECO:0000259" key="2">
    <source>
        <dbReference type="Pfam" id="PF24883"/>
    </source>
</evidence>
<dbReference type="Pfam" id="PF24883">
    <property type="entry name" value="NPHP3_N"/>
    <property type="match status" value="1"/>
</dbReference>
<dbReference type="Proteomes" id="UP000290288">
    <property type="component" value="Unassembled WGS sequence"/>
</dbReference>
<dbReference type="EMBL" id="SDEE01001254">
    <property type="protein sequence ID" value="RXW12407.1"/>
    <property type="molecule type" value="Genomic_DNA"/>
</dbReference>
<feature type="domain" description="Nephrocystin 3-like N-terminal" evidence="2">
    <location>
        <begin position="4"/>
        <end position="96"/>
    </location>
</feature>
<accession>A0A4Q2CZY0</accession>
<keyword evidence="1" id="KW-0677">Repeat</keyword>
<dbReference type="PANTHER" id="PTHR10039">
    <property type="entry name" value="AMELOGENIN"/>
    <property type="match status" value="1"/>
</dbReference>
<dbReference type="InterPro" id="IPR056884">
    <property type="entry name" value="NPHP3-like_N"/>
</dbReference>
<gene>
    <name evidence="3" type="ORF">EST38_g13446</name>
</gene>
<dbReference type="OrthoDB" id="3027122at2759"/>
<reference evidence="3 4" key="1">
    <citation type="submission" date="2019-01" db="EMBL/GenBank/DDBJ databases">
        <title>Draft genome sequence of Psathyrella aberdarensis IHI B618.</title>
        <authorList>
            <person name="Buettner E."/>
            <person name="Kellner H."/>
        </authorList>
    </citation>
    <scope>NUCLEOTIDE SEQUENCE [LARGE SCALE GENOMIC DNA]</scope>
    <source>
        <strain evidence="3 4">IHI B618</strain>
    </source>
</reference>
<evidence type="ECO:0000313" key="4">
    <source>
        <dbReference type="Proteomes" id="UP000290288"/>
    </source>
</evidence>
<comment type="caution">
    <text evidence="3">The sequence shown here is derived from an EMBL/GenBank/DDBJ whole genome shotgun (WGS) entry which is preliminary data.</text>
</comment>
<dbReference type="AlphaFoldDB" id="A0A4Q2CZY0"/>
<dbReference type="PANTHER" id="PTHR10039:SF14">
    <property type="entry name" value="NACHT DOMAIN-CONTAINING PROTEIN"/>
    <property type="match status" value="1"/>
</dbReference>
<evidence type="ECO:0000256" key="1">
    <source>
        <dbReference type="ARBA" id="ARBA00022737"/>
    </source>
</evidence>
<organism evidence="3 4">
    <name type="scientific">Candolleomyces aberdarensis</name>
    <dbReference type="NCBI Taxonomy" id="2316362"/>
    <lineage>
        <taxon>Eukaryota</taxon>
        <taxon>Fungi</taxon>
        <taxon>Dikarya</taxon>
        <taxon>Basidiomycota</taxon>
        <taxon>Agaricomycotina</taxon>
        <taxon>Agaricomycetes</taxon>
        <taxon>Agaricomycetidae</taxon>
        <taxon>Agaricales</taxon>
        <taxon>Agaricineae</taxon>
        <taxon>Psathyrellaceae</taxon>
        <taxon>Candolleomyces</taxon>
    </lineage>
</organism>
<proteinExistence type="predicted"/>